<keyword evidence="1" id="KW-0812">Transmembrane</keyword>
<dbReference type="OrthoDB" id="9808735at2"/>
<dbReference type="Pfam" id="PF00581">
    <property type="entry name" value="Rhodanese"/>
    <property type="match status" value="1"/>
</dbReference>
<proteinExistence type="predicted"/>
<organism evidence="3 4">
    <name type="scientific">Spiribacter salinus M19-40</name>
    <dbReference type="NCBI Taxonomy" id="1260251"/>
    <lineage>
        <taxon>Bacteria</taxon>
        <taxon>Pseudomonadati</taxon>
        <taxon>Pseudomonadota</taxon>
        <taxon>Gammaproteobacteria</taxon>
        <taxon>Chromatiales</taxon>
        <taxon>Ectothiorhodospiraceae</taxon>
        <taxon>Spiribacter</taxon>
    </lineage>
</organism>
<dbReference type="SUPFAM" id="SSF52821">
    <property type="entry name" value="Rhodanese/Cell cycle control phosphatase"/>
    <property type="match status" value="1"/>
</dbReference>
<dbReference type="Gene3D" id="3.40.250.10">
    <property type="entry name" value="Rhodanese-like domain"/>
    <property type="match status" value="1"/>
</dbReference>
<evidence type="ECO:0000259" key="2">
    <source>
        <dbReference type="PROSITE" id="PS50206"/>
    </source>
</evidence>
<name>R4VCN8_9GAMM</name>
<evidence type="ECO:0000256" key="1">
    <source>
        <dbReference type="SAM" id="Phobius"/>
    </source>
</evidence>
<dbReference type="eggNOG" id="COG0607">
    <property type="taxonomic scope" value="Bacteria"/>
</dbReference>
<dbReference type="CDD" id="cd00158">
    <property type="entry name" value="RHOD"/>
    <property type="match status" value="1"/>
</dbReference>
<dbReference type="Proteomes" id="UP000017881">
    <property type="component" value="Chromosome"/>
</dbReference>
<dbReference type="AlphaFoldDB" id="R4VCN8"/>
<keyword evidence="1" id="KW-0472">Membrane</keyword>
<evidence type="ECO:0000313" key="3">
    <source>
        <dbReference type="EMBL" id="AGM40116.1"/>
    </source>
</evidence>
<feature type="transmembrane region" description="Helical" evidence="1">
    <location>
        <begin position="12"/>
        <end position="31"/>
    </location>
</feature>
<dbReference type="EMBL" id="CP005963">
    <property type="protein sequence ID" value="AGM40116.1"/>
    <property type="molecule type" value="Genomic_DNA"/>
</dbReference>
<keyword evidence="4" id="KW-1185">Reference proteome</keyword>
<dbReference type="InterPro" id="IPR050229">
    <property type="entry name" value="GlpE_sulfurtransferase"/>
</dbReference>
<sequence>MERVIEFSVNHPLLIAALVVVLAALVANEIMNFRRSRNALDVVEATRLYNRDEAVFVDIRNENAYQTSHLPGAVNIPMEYLDQRQDRLKRFKDRSIVVYCDNGQRTLKAVNALKALGWPEVHQLRGGLNAWREASMPTQGRR</sequence>
<dbReference type="KEGG" id="ssal:SPISAL_00075"/>
<dbReference type="InterPro" id="IPR001763">
    <property type="entry name" value="Rhodanese-like_dom"/>
</dbReference>
<dbReference type="SMART" id="SM00450">
    <property type="entry name" value="RHOD"/>
    <property type="match status" value="1"/>
</dbReference>
<keyword evidence="1" id="KW-1133">Transmembrane helix</keyword>
<dbReference type="PANTHER" id="PTHR43031:SF1">
    <property type="entry name" value="PYRIDINE NUCLEOTIDE-DISULPHIDE OXIDOREDUCTASE"/>
    <property type="match status" value="1"/>
</dbReference>
<dbReference type="GO" id="GO:0004792">
    <property type="term" value="F:thiosulfate-cyanide sulfurtransferase activity"/>
    <property type="evidence" value="ECO:0007669"/>
    <property type="project" value="InterPro"/>
</dbReference>
<dbReference type="InterPro" id="IPR001307">
    <property type="entry name" value="Thiosulphate_STrfase_CS"/>
</dbReference>
<dbReference type="InterPro" id="IPR036873">
    <property type="entry name" value="Rhodanese-like_dom_sf"/>
</dbReference>
<dbReference type="HOGENOM" id="CLU_089574_1_5_6"/>
<dbReference type="PROSITE" id="PS50206">
    <property type="entry name" value="RHODANESE_3"/>
    <property type="match status" value="1"/>
</dbReference>
<dbReference type="RefSeq" id="WP_016352423.1">
    <property type="nucleotide sequence ID" value="NC_021291.1"/>
</dbReference>
<feature type="domain" description="Rhodanese" evidence="2">
    <location>
        <begin position="50"/>
        <end position="140"/>
    </location>
</feature>
<dbReference type="PROSITE" id="PS00380">
    <property type="entry name" value="RHODANESE_1"/>
    <property type="match status" value="1"/>
</dbReference>
<accession>R4VCN8</accession>
<dbReference type="PANTHER" id="PTHR43031">
    <property type="entry name" value="FAD-DEPENDENT OXIDOREDUCTASE"/>
    <property type="match status" value="1"/>
</dbReference>
<reference evidence="3 4" key="1">
    <citation type="journal article" date="2013" name="Genome Announc.">
        <title>Draft Genome of Spiribacter salinus M19-40, an Abundant Gammaproteobacterium in Aquatic Hypersaline Environments.</title>
        <authorList>
            <person name="Leon M.J."/>
            <person name="Ghai R."/>
            <person name="Fernandez A.B."/>
            <person name="Sanchez-Porro C."/>
            <person name="Rodriguez-Valera F."/>
            <person name="Ventosa A."/>
        </authorList>
    </citation>
    <scope>NUCLEOTIDE SEQUENCE [LARGE SCALE GENOMIC DNA]</scope>
    <source>
        <strain evidence="3">M19-40</strain>
    </source>
</reference>
<gene>
    <name evidence="3" type="ORF">SPISAL_00075</name>
</gene>
<protein>
    <submittedName>
        <fullName evidence="3">Rhodanese domain-containing protein</fullName>
    </submittedName>
</protein>
<evidence type="ECO:0000313" key="4">
    <source>
        <dbReference type="Proteomes" id="UP000017881"/>
    </source>
</evidence>